<evidence type="ECO:0008006" key="3">
    <source>
        <dbReference type="Google" id="ProtNLM"/>
    </source>
</evidence>
<dbReference type="Proteomes" id="UP000230282">
    <property type="component" value="Unassembled WGS sequence"/>
</dbReference>
<reference evidence="1 2" key="1">
    <citation type="submission" date="2017-11" db="EMBL/GenBank/DDBJ databases">
        <title>Reclassification of Bisgaard taxon 5 as Caviibacterium pharyngocola gen. nov., sp. nov.</title>
        <authorList>
            <person name="Christensen H."/>
        </authorList>
    </citation>
    <scope>NUCLEOTIDE SEQUENCE [LARGE SCALE GENOMIC DNA]</scope>
    <source>
        <strain evidence="1 2">7_3</strain>
    </source>
</reference>
<gene>
    <name evidence="1" type="ORF">CVP04_10660</name>
</gene>
<name>A0A2M8RT91_9PAST</name>
<dbReference type="InterPro" id="IPR035093">
    <property type="entry name" value="RelE/ParE_toxin_dom_sf"/>
</dbReference>
<dbReference type="EMBL" id="PHGZ01000028">
    <property type="protein sequence ID" value="PJG82108.1"/>
    <property type="molecule type" value="Genomic_DNA"/>
</dbReference>
<dbReference type="Gene3D" id="3.30.2310.20">
    <property type="entry name" value="RelE-like"/>
    <property type="match status" value="1"/>
</dbReference>
<evidence type="ECO:0000313" key="2">
    <source>
        <dbReference type="Proteomes" id="UP000230282"/>
    </source>
</evidence>
<evidence type="ECO:0000313" key="1">
    <source>
        <dbReference type="EMBL" id="PJG82108.1"/>
    </source>
</evidence>
<dbReference type="OrthoDB" id="5678981at2"/>
<protein>
    <recommendedName>
        <fullName evidence="3">Type II toxin-antitoxin system RelE/ParE family toxin</fullName>
    </recommendedName>
</protein>
<keyword evidence="2" id="KW-1185">Reference proteome</keyword>
<accession>A0A2M8RT91</accession>
<proteinExistence type="predicted"/>
<comment type="caution">
    <text evidence="1">The sequence shown here is derived from an EMBL/GenBank/DDBJ whole genome shotgun (WGS) entry which is preliminary data.</text>
</comment>
<sequence>MKTDYIVKWSDRANRQLLKKADYIKRNSMSNDIAQKFFDDIVELTQKLSYAAGAYNDGAFHILPIKNGHSVRFIVVGGYAIITEFLPKGTNISR</sequence>
<dbReference type="AlphaFoldDB" id="A0A2M8RT91"/>
<dbReference type="RefSeq" id="WP_100297495.1">
    <property type="nucleotide sequence ID" value="NZ_PHGZ01000028.1"/>
</dbReference>
<organism evidence="1 2">
    <name type="scientific">Caviibacterium pharyngocola</name>
    <dbReference type="NCBI Taxonomy" id="28159"/>
    <lineage>
        <taxon>Bacteria</taxon>
        <taxon>Pseudomonadati</taxon>
        <taxon>Pseudomonadota</taxon>
        <taxon>Gammaproteobacteria</taxon>
        <taxon>Pasteurellales</taxon>
        <taxon>Pasteurellaceae</taxon>
        <taxon>Caviibacterium</taxon>
    </lineage>
</organism>